<dbReference type="OrthoDB" id="142388at2157"/>
<name>A0A1H2XBC5_9EURY</name>
<evidence type="ECO:0000313" key="1">
    <source>
        <dbReference type="EMBL" id="SDW90117.1"/>
    </source>
</evidence>
<dbReference type="EMBL" id="FNMU01000006">
    <property type="protein sequence ID" value="SDW90117.1"/>
    <property type="molecule type" value="Genomic_DNA"/>
</dbReference>
<dbReference type="RefSeq" id="WP_143743594.1">
    <property type="nucleotide sequence ID" value="NZ_CP017921.1"/>
</dbReference>
<dbReference type="Proteomes" id="UP000198669">
    <property type="component" value="Unassembled WGS sequence"/>
</dbReference>
<proteinExistence type="predicted"/>
<organism evidence="1 2">
    <name type="scientific">Methanohalophilus halophilus</name>
    <dbReference type="NCBI Taxonomy" id="2177"/>
    <lineage>
        <taxon>Archaea</taxon>
        <taxon>Methanobacteriati</taxon>
        <taxon>Methanobacteriota</taxon>
        <taxon>Stenosarchaea group</taxon>
        <taxon>Methanomicrobia</taxon>
        <taxon>Methanosarcinales</taxon>
        <taxon>Methanosarcinaceae</taxon>
        <taxon>Methanohalophilus</taxon>
    </lineage>
</organism>
<accession>A0A1H2XBC5</accession>
<protein>
    <submittedName>
        <fullName evidence="1">Uncharacterized protein</fullName>
    </submittedName>
</protein>
<evidence type="ECO:0000313" key="2">
    <source>
        <dbReference type="Proteomes" id="UP000198669"/>
    </source>
</evidence>
<dbReference type="GeneID" id="43321301"/>
<gene>
    <name evidence="1" type="ORF">SAMN04515625_1826</name>
</gene>
<reference evidence="1 2" key="1">
    <citation type="submission" date="2016-10" db="EMBL/GenBank/DDBJ databases">
        <authorList>
            <person name="de Groot N.N."/>
        </authorList>
    </citation>
    <scope>NUCLEOTIDE SEQUENCE [LARGE SCALE GENOMIC DNA]</scope>
    <source>
        <strain evidence="1 2">Z-7982</strain>
    </source>
</reference>
<sequence>MSCIFCGKECMDYDIEGGSEKDAEPGKIIGKVHICMDCIEELRDVLGVTSLEREVSSVEYEIVEETFR</sequence>
<dbReference type="AlphaFoldDB" id="A0A1H2XBC5"/>